<gene>
    <name evidence="2" type="ORF">PVMG_05615</name>
</gene>
<protein>
    <recommendedName>
        <fullName evidence="4">VIR protein</fullName>
    </recommendedName>
</protein>
<dbReference type="EMBL" id="KQ235003">
    <property type="protein sequence ID" value="KMZ95088.1"/>
    <property type="molecule type" value="Genomic_DNA"/>
</dbReference>
<sequence length="420" mass="49673">MENPTIEDLVINYYDYKNITEGFNKNPYYVYDEKYDVVFKDANPEEFMREKYYKTYEEVYRNLSNHGVMMKYMEQGCKYISYLLHKRVKDEHNQYYNLDTFKILHKYVEYYYKHKYSIRDNKCLPHISYVNHDMYAKLDTIYGLYKQYIDVLSMKNPWDDDKKCSSLKFFINQYNDYMKNKKPTSLELKKILENFEGHIKHTLGIIDNKCSNYTYPLEDIELYKPPVENKPSRIRESTPLQSQELQLQVENREERAPNREVPQLTLPPPPPLASESDITHVAETDLRLGRGPDSVREQIRAGEHEAQELHDYRTQSTHVLNETMGPGYRPTVQSSEQLKLMGEQSLYSQNGLEKDQGFMANMRNSITGFLGEVDPVPVVGVSEEADVDNESLIDSMENIQNFFQDFKDMEMDIFQMIDLI</sequence>
<proteinExistence type="predicted"/>
<dbReference type="Proteomes" id="UP000053776">
    <property type="component" value="Unassembled WGS sequence"/>
</dbReference>
<reference evidence="2 3" key="1">
    <citation type="submission" date="2011-08" db="EMBL/GenBank/DDBJ databases">
        <title>The Genome Sequence of Plasmodium vivax Mauritania I.</title>
        <authorList>
            <consortium name="The Broad Institute Genome Sequencing Platform"/>
            <consortium name="The Broad Institute Genome Sequencing Center for Infectious Disease"/>
            <person name="Neafsey D."/>
            <person name="Carlton J."/>
            <person name="Barnwell J."/>
            <person name="Collins W."/>
            <person name="Escalante A."/>
            <person name="Mullikin J."/>
            <person name="Saul A."/>
            <person name="Guigo R."/>
            <person name="Camara F."/>
            <person name="Young S.K."/>
            <person name="Zeng Q."/>
            <person name="Gargeya S."/>
            <person name="Fitzgerald M."/>
            <person name="Haas B."/>
            <person name="Abouelleil A."/>
            <person name="Alvarado L."/>
            <person name="Arachchi H.M."/>
            <person name="Berlin A."/>
            <person name="Brown A."/>
            <person name="Chapman S.B."/>
            <person name="Chen Z."/>
            <person name="Dunbar C."/>
            <person name="Freedman E."/>
            <person name="Gearin G."/>
            <person name="Gellesch M."/>
            <person name="Goldberg J."/>
            <person name="Griggs A."/>
            <person name="Gujja S."/>
            <person name="Heiman D."/>
            <person name="Howarth C."/>
            <person name="Larson L."/>
            <person name="Lui A."/>
            <person name="MacDonald P.J.P."/>
            <person name="Montmayeur A."/>
            <person name="Murphy C."/>
            <person name="Neiman D."/>
            <person name="Pearson M."/>
            <person name="Priest M."/>
            <person name="Roberts A."/>
            <person name="Saif S."/>
            <person name="Shea T."/>
            <person name="Shenoy N."/>
            <person name="Sisk P."/>
            <person name="Stolte C."/>
            <person name="Sykes S."/>
            <person name="Wortman J."/>
            <person name="Nusbaum C."/>
            <person name="Birren B."/>
        </authorList>
    </citation>
    <scope>NUCLEOTIDE SEQUENCE [LARGE SCALE GENOMIC DNA]</scope>
    <source>
        <strain evidence="2 3">Mauritania I</strain>
    </source>
</reference>
<accession>A0A0J9W418</accession>
<dbReference type="AlphaFoldDB" id="A0A0J9W418"/>
<evidence type="ECO:0000256" key="1">
    <source>
        <dbReference type="SAM" id="MobiDB-lite"/>
    </source>
</evidence>
<feature type="compositionally biased region" description="Polar residues" evidence="1">
    <location>
        <begin position="238"/>
        <end position="249"/>
    </location>
</feature>
<evidence type="ECO:0000313" key="3">
    <source>
        <dbReference type="Proteomes" id="UP000053776"/>
    </source>
</evidence>
<evidence type="ECO:0008006" key="4">
    <source>
        <dbReference type="Google" id="ProtNLM"/>
    </source>
</evidence>
<name>A0A0J9W418_PLAVI</name>
<feature type="region of interest" description="Disordered" evidence="1">
    <location>
        <begin position="229"/>
        <end position="275"/>
    </location>
</feature>
<evidence type="ECO:0000313" key="2">
    <source>
        <dbReference type="EMBL" id="KMZ95088.1"/>
    </source>
</evidence>
<organism evidence="2 3">
    <name type="scientific">Plasmodium vivax Mauritania I</name>
    <dbReference type="NCBI Taxonomy" id="1035515"/>
    <lineage>
        <taxon>Eukaryota</taxon>
        <taxon>Sar</taxon>
        <taxon>Alveolata</taxon>
        <taxon>Apicomplexa</taxon>
        <taxon>Aconoidasida</taxon>
        <taxon>Haemosporida</taxon>
        <taxon>Plasmodiidae</taxon>
        <taxon>Plasmodium</taxon>
        <taxon>Plasmodium (Plasmodium)</taxon>
    </lineage>
</organism>